<name>A0A4U7B7I8_9PEZI</name>
<evidence type="ECO:0000256" key="1">
    <source>
        <dbReference type="ARBA" id="ARBA00022763"/>
    </source>
</evidence>
<dbReference type="EMBL" id="PTQR01000028">
    <property type="protein sequence ID" value="TKX25641.1"/>
    <property type="molecule type" value="Genomic_DNA"/>
</dbReference>
<evidence type="ECO:0000313" key="4">
    <source>
        <dbReference type="Proteomes" id="UP000308133"/>
    </source>
</evidence>
<dbReference type="AlphaFoldDB" id="A0A4U7B7I8"/>
<organism evidence="3 4">
    <name type="scientific">Elsinoe australis</name>
    <dbReference type="NCBI Taxonomy" id="40998"/>
    <lineage>
        <taxon>Eukaryota</taxon>
        <taxon>Fungi</taxon>
        <taxon>Dikarya</taxon>
        <taxon>Ascomycota</taxon>
        <taxon>Pezizomycotina</taxon>
        <taxon>Dothideomycetes</taxon>
        <taxon>Dothideomycetidae</taxon>
        <taxon>Myriangiales</taxon>
        <taxon>Elsinoaceae</taxon>
        <taxon>Elsinoe</taxon>
    </lineage>
</organism>
<dbReference type="GO" id="GO:0006281">
    <property type="term" value="P:DNA repair"/>
    <property type="evidence" value="ECO:0007669"/>
    <property type="project" value="InterPro"/>
</dbReference>
<dbReference type="GO" id="GO:0016740">
    <property type="term" value="F:transferase activity"/>
    <property type="evidence" value="ECO:0007669"/>
    <property type="project" value="UniProtKB-KW"/>
</dbReference>
<evidence type="ECO:0000259" key="2">
    <source>
        <dbReference type="Pfam" id="PF01035"/>
    </source>
</evidence>
<gene>
    <name evidence="3" type="ORF">C1H76_2291</name>
</gene>
<dbReference type="Proteomes" id="UP000308133">
    <property type="component" value="Unassembled WGS sequence"/>
</dbReference>
<dbReference type="InterPro" id="IPR036388">
    <property type="entry name" value="WH-like_DNA-bd_sf"/>
</dbReference>
<protein>
    <submittedName>
        <fullName evidence="3">Alkyltransferase-like protein</fullName>
    </submittedName>
</protein>
<dbReference type="InterPro" id="IPR036217">
    <property type="entry name" value="MethylDNA_cys_MeTrfase_DNAb"/>
</dbReference>
<dbReference type="CDD" id="cd06445">
    <property type="entry name" value="ATase"/>
    <property type="match status" value="1"/>
</dbReference>
<dbReference type="PANTHER" id="PTHR42942:SF1">
    <property type="entry name" value="ALKYLTRANSFERASE-LIKE PROTEIN 1"/>
    <property type="match status" value="1"/>
</dbReference>
<dbReference type="Gene3D" id="1.10.10.10">
    <property type="entry name" value="Winged helix-like DNA-binding domain superfamily/Winged helix DNA-binding domain"/>
    <property type="match status" value="1"/>
</dbReference>
<keyword evidence="1" id="KW-0227">DNA damage</keyword>
<feature type="domain" description="Methylated-DNA-[protein]-cysteine S-methyltransferase DNA binding" evidence="2">
    <location>
        <begin position="11"/>
        <end position="112"/>
    </location>
</feature>
<comment type="caution">
    <text evidence="3">The sequence shown here is derived from an EMBL/GenBank/DDBJ whole genome shotgun (WGS) entry which is preliminary data.</text>
</comment>
<keyword evidence="3" id="KW-0808">Transferase</keyword>
<dbReference type="SUPFAM" id="SSF46767">
    <property type="entry name" value="Methylated DNA-protein cysteine methyltransferase, C-terminal domain"/>
    <property type="match status" value="1"/>
</dbReference>
<dbReference type="InterPro" id="IPR052520">
    <property type="entry name" value="ATL_DNA_repair"/>
</dbReference>
<evidence type="ECO:0000313" key="3">
    <source>
        <dbReference type="EMBL" id="TKX25641.1"/>
    </source>
</evidence>
<proteinExistence type="predicted"/>
<reference evidence="3 4" key="1">
    <citation type="submission" date="2018-02" db="EMBL/GenBank/DDBJ databases">
        <title>Draft genome sequences of Elsinoe sp., causing black scab on jojoba.</title>
        <authorList>
            <person name="Stodart B."/>
            <person name="Jeffress S."/>
            <person name="Ash G."/>
            <person name="Arun Chinnappa K."/>
        </authorList>
    </citation>
    <scope>NUCLEOTIDE SEQUENCE [LARGE SCALE GENOMIC DNA]</scope>
    <source>
        <strain evidence="3 4">Hillstone_2</strain>
    </source>
</reference>
<dbReference type="InterPro" id="IPR014048">
    <property type="entry name" value="MethylDNA_cys_MeTrfase_DNA-bd"/>
</dbReference>
<sequence length="153" mass="17000">MPRSDEAEAWFHAVYTAVQEIPYGKVTSYGHIAKLIGRRNTIDEWQTDEKFMDNRQVGVCLKHLPDAASQPDTVFNNQTVPWQRVINSKGSISPRGPSGASRQAAVLRQEGVTVERSAMGELSVDLSEYGWFPAMLPSEEAEIEASDDEDSNT</sequence>
<dbReference type="Pfam" id="PF01035">
    <property type="entry name" value="DNA_binding_1"/>
    <property type="match status" value="1"/>
</dbReference>
<accession>A0A4U7B7I8</accession>
<dbReference type="PANTHER" id="PTHR42942">
    <property type="entry name" value="6-O-METHYLGUANINE DNA METHYLTRANSFERASE"/>
    <property type="match status" value="1"/>
</dbReference>